<dbReference type="EMBL" id="LT629740">
    <property type="protein sequence ID" value="SDS26190.1"/>
    <property type="molecule type" value="Genomic_DNA"/>
</dbReference>
<dbReference type="Proteomes" id="UP000199679">
    <property type="component" value="Chromosome I"/>
</dbReference>
<protein>
    <submittedName>
        <fullName evidence="3">Integrase core domain-containing protein</fullName>
    </submittedName>
</protein>
<name>A0A1H1QRV5_MUCMA</name>
<dbReference type="Gene3D" id="3.30.420.10">
    <property type="entry name" value="Ribonuclease H-like superfamily/Ribonuclease H"/>
    <property type="match status" value="1"/>
</dbReference>
<dbReference type="STRING" id="652787.SAMN05216490_0837"/>
<gene>
    <name evidence="3" type="ORF">SAMN05216490_0837</name>
    <name evidence="4" type="ORF">SAMN05216490_5013</name>
</gene>
<dbReference type="EMBL" id="LT629740">
    <property type="protein sequence ID" value="SDT69371.1"/>
    <property type="molecule type" value="Genomic_DNA"/>
</dbReference>
<dbReference type="PROSITE" id="PS50994">
    <property type="entry name" value="INTEGRASE"/>
    <property type="match status" value="1"/>
</dbReference>
<dbReference type="SUPFAM" id="SSF53098">
    <property type="entry name" value="Ribonuclease H-like"/>
    <property type="match status" value="1"/>
</dbReference>
<evidence type="ECO:0000256" key="1">
    <source>
        <dbReference type="SAM" id="MobiDB-lite"/>
    </source>
</evidence>
<dbReference type="InterPro" id="IPR036397">
    <property type="entry name" value="RNaseH_sf"/>
</dbReference>
<dbReference type="GO" id="GO:0003676">
    <property type="term" value="F:nucleic acid binding"/>
    <property type="evidence" value="ECO:0007669"/>
    <property type="project" value="InterPro"/>
</dbReference>
<dbReference type="PANTHER" id="PTHR35004:SF6">
    <property type="entry name" value="TRANSPOSASE"/>
    <property type="match status" value="1"/>
</dbReference>
<proteinExistence type="predicted"/>
<keyword evidence="5" id="KW-1185">Reference proteome</keyword>
<evidence type="ECO:0000313" key="5">
    <source>
        <dbReference type="Proteomes" id="UP000199679"/>
    </source>
</evidence>
<dbReference type="InterPro" id="IPR012337">
    <property type="entry name" value="RNaseH-like_sf"/>
</dbReference>
<feature type="region of interest" description="Disordered" evidence="1">
    <location>
        <begin position="66"/>
        <end position="87"/>
    </location>
</feature>
<accession>A0A1H1QRV5</accession>
<dbReference type="GO" id="GO:0015074">
    <property type="term" value="P:DNA integration"/>
    <property type="evidence" value="ECO:0007669"/>
    <property type="project" value="InterPro"/>
</dbReference>
<dbReference type="Pfam" id="PF13683">
    <property type="entry name" value="rve_3"/>
    <property type="match status" value="1"/>
</dbReference>
<dbReference type="AlphaFoldDB" id="A0A1H1QRV5"/>
<evidence type="ECO:0000313" key="3">
    <source>
        <dbReference type="EMBL" id="SDS26190.1"/>
    </source>
</evidence>
<dbReference type="InterPro" id="IPR001584">
    <property type="entry name" value="Integrase_cat-core"/>
</dbReference>
<organism evidence="3 5">
    <name type="scientific">Mucilaginibacter mallensis</name>
    <dbReference type="NCBI Taxonomy" id="652787"/>
    <lineage>
        <taxon>Bacteria</taxon>
        <taxon>Pseudomonadati</taxon>
        <taxon>Bacteroidota</taxon>
        <taxon>Sphingobacteriia</taxon>
        <taxon>Sphingobacteriales</taxon>
        <taxon>Sphingobacteriaceae</taxon>
        <taxon>Mucilaginibacter</taxon>
    </lineage>
</organism>
<sequence length="325" mass="38569">MRNINNDLTLKRNYLNKYRFLISEYEQVKRGEHLNYRFAKEFYAAHDTDPRSFLLYYNRFKQSGNEQDLLPAKRGPKYSTRRPAPEDEQQVLDLRLRGCNKFEIADQFKQKANNFTPSPSGVYNILKRHNKNRLTVADKEVKRKIIKERMGQLGHIDCHHLSKSVIRGQSRKLYLICVLDDYSRLAWAQVMPDITALTTMFTALHCMQALKREFGIQFEEVIADNGPEFGTSTSLQKRNHPFERMLMETGIKRRYMQPYRPQTNGKVERFWRTLKEDLIEDTDFDSLEELEDELLKYLVYYNWERPHQGINGKKPIDMASLNNKK</sequence>
<evidence type="ECO:0000259" key="2">
    <source>
        <dbReference type="PROSITE" id="PS50994"/>
    </source>
</evidence>
<feature type="domain" description="Integrase catalytic" evidence="2">
    <location>
        <begin position="143"/>
        <end position="323"/>
    </location>
</feature>
<dbReference type="PANTHER" id="PTHR35004">
    <property type="entry name" value="TRANSPOSASE RV3428C-RELATED"/>
    <property type="match status" value="1"/>
</dbReference>
<dbReference type="RefSeq" id="WP_091369631.1">
    <property type="nucleotide sequence ID" value="NZ_LT629740.1"/>
</dbReference>
<reference evidence="3 5" key="1">
    <citation type="submission" date="2016-10" db="EMBL/GenBank/DDBJ databases">
        <authorList>
            <person name="de Groot N.N."/>
        </authorList>
    </citation>
    <scope>NUCLEOTIDE SEQUENCE [LARGE SCALE GENOMIC DNA]</scope>
    <source>
        <strain evidence="3 5">MP1X4</strain>
    </source>
</reference>
<dbReference type="OrthoDB" id="930609at2"/>
<evidence type="ECO:0000313" key="4">
    <source>
        <dbReference type="EMBL" id="SDT69371.1"/>
    </source>
</evidence>